<keyword evidence="3" id="KW-0479">Metal-binding</keyword>
<feature type="compositionally biased region" description="Basic residues" evidence="7">
    <location>
        <begin position="62"/>
        <end position="71"/>
    </location>
</feature>
<gene>
    <name evidence="9" type="ORF">M430DRAFT_112641</name>
</gene>
<dbReference type="GeneID" id="36569560"/>
<dbReference type="Pfam" id="PF00097">
    <property type="entry name" value="zf-C3HC4"/>
    <property type="match status" value="1"/>
</dbReference>
<dbReference type="InterPro" id="IPR013083">
    <property type="entry name" value="Znf_RING/FYVE/PHD"/>
</dbReference>
<feature type="compositionally biased region" description="Polar residues" evidence="7">
    <location>
        <begin position="659"/>
        <end position="672"/>
    </location>
</feature>
<comment type="subcellular location">
    <subcellularLocation>
        <location evidence="1">Cytoplasm</location>
    </subcellularLocation>
</comment>
<dbReference type="EMBL" id="KZ679006">
    <property type="protein sequence ID" value="PSS27651.1"/>
    <property type="molecule type" value="Genomic_DNA"/>
</dbReference>
<feature type="compositionally biased region" description="Polar residues" evidence="7">
    <location>
        <begin position="726"/>
        <end position="735"/>
    </location>
</feature>
<feature type="compositionally biased region" description="Basic and acidic residues" evidence="7">
    <location>
        <begin position="433"/>
        <end position="447"/>
    </location>
</feature>
<evidence type="ECO:0000256" key="1">
    <source>
        <dbReference type="ARBA" id="ARBA00004496"/>
    </source>
</evidence>
<evidence type="ECO:0000256" key="5">
    <source>
        <dbReference type="ARBA" id="ARBA00022833"/>
    </source>
</evidence>
<reference evidence="9 10" key="1">
    <citation type="journal article" date="2018" name="New Phytol.">
        <title>Comparative genomics and transcriptomics depict ericoid mycorrhizal fungi as versatile saprotrophs and plant mutualists.</title>
        <authorList>
            <person name="Martino E."/>
            <person name="Morin E."/>
            <person name="Grelet G.A."/>
            <person name="Kuo A."/>
            <person name="Kohler A."/>
            <person name="Daghino S."/>
            <person name="Barry K.W."/>
            <person name="Cichocki N."/>
            <person name="Clum A."/>
            <person name="Dockter R.B."/>
            <person name="Hainaut M."/>
            <person name="Kuo R.C."/>
            <person name="LaButti K."/>
            <person name="Lindahl B.D."/>
            <person name="Lindquist E.A."/>
            <person name="Lipzen A."/>
            <person name="Khouja H.R."/>
            <person name="Magnuson J."/>
            <person name="Murat C."/>
            <person name="Ohm R.A."/>
            <person name="Singer S.W."/>
            <person name="Spatafora J.W."/>
            <person name="Wang M."/>
            <person name="Veneault-Fourrey C."/>
            <person name="Henrissat B."/>
            <person name="Grigoriev I.V."/>
            <person name="Martin F.M."/>
            <person name="Perotto S."/>
        </authorList>
    </citation>
    <scope>NUCLEOTIDE SEQUENCE [LARGE SCALE GENOMIC DNA]</scope>
    <source>
        <strain evidence="9 10">ATCC 22711</strain>
    </source>
</reference>
<accession>A0A2T3BE20</accession>
<dbReference type="FunFam" id="3.30.40.10:FF:000512">
    <property type="entry name" value="RING finger domain protein"/>
    <property type="match status" value="1"/>
</dbReference>
<feature type="region of interest" description="Disordered" evidence="7">
    <location>
        <begin position="603"/>
        <end position="683"/>
    </location>
</feature>
<dbReference type="STRING" id="857342.A0A2T3BE20"/>
<evidence type="ECO:0000256" key="7">
    <source>
        <dbReference type="SAM" id="MobiDB-lite"/>
    </source>
</evidence>
<dbReference type="AlphaFoldDB" id="A0A2T3BE20"/>
<feature type="compositionally biased region" description="Polar residues" evidence="7">
    <location>
        <begin position="28"/>
        <end position="61"/>
    </location>
</feature>
<evidence type="ECO:0000256" key="2">
    <source>
        <dbReference type="ARBA" id="ARBA00022490"/>
    </source>
</evidence>
<dbReference type="PROSITE" id="PS00518">
    <property type="entry name" value="ZF_RING_1"/>
    <property type="match status" value="1"/>
</dbReference>
<feature type="compositionally biased region" description="Polar residues" evidence="7">
    <location>
        <begin position="404"/>
        <end position="427"/>
    </location>
</feature>
<dbReference type="InterPro" id="IPR001841">
    <property type="entry name" value="Znf_RING"/>
</dbReference>
<dbReference type="Gene3D" id="3.30.40.10">
    <property type="entry name" value="Zinc/RING finger domain, C3HC4 (zinc finger)"/>
    <property type="match status" value="1"/>
</dbReference>
<dbReference type="GO" id="GO:0008270">
    <property type="term" value="F:zinc ion binding"/>
    <property type="evidence" value="ECO:0007669"/>
    <property type="project" value="UniProtKB-KW"/>
</dbReference>
<protein>
    <recommendedName>
        <fullName evidence="8">RING-type domain-containing protein</fullName>
    </recommendedName>
</protein>
<dbReference type="InterPro" id="IPR018957">
    <property type="entry name" value="Znf_C3HC4_RING-type"/>
</dbReference>
<feature type="compositionally biased region" description="Polar residues" evidence="7">
    <location>
        <begin position="697"/>
        <end position="710"/>
    </location>
</feature>
<evidence type="ECO:0000256" key="6">
    <source>
        <dbReference type="PROSITE-ProRule" id="PRU00175"/>
    </source>
</evidence>
<keyword evidence="4 6" id="KW-0863">Zinc-finger</keyword>
<dbReference type="RefSeq" id="XP_024725176.1">
    <property type="nucleotide sequence ID" value="XM_024861479.1"/>
</dbReference>
<dbReference type="GO" id="GO:0000976">
    <property type="term" value="F:transcription cis-regulatory region binding"/>
    <property type="evidence" value="ECO:0007669"/>
    <property type="project" value="TreeGrafter"/>
</dbReference>
<dbReference type="OrthoDB" id="302966at2759"/>
<dbReference type="InParanoid" id="A0A2T3BE20"/>
<keyword evidence="10" id="KW-1185">Reference proteome</keyword>
<evidence type="ECO:0000313" key="10">
    <source>
        <dbReference type="Proteomes" id="UP000241818"/>
    </source>
</evidence>
<organism evidence="9 10">
    <name type="scientific">Amorphotheca resinae ATCC 22711</name>
    <dbReference type="NCBI Taxonomy" id="857342"/>
    <lineage>
        <taxon>Eukaryota</taxon>
        <taxon>Fungi</taxon>
        <taxon>Dikarya</taxon>
        <taxon>Ascomycota</taxon>
        <taxon>Pezizomycotina</taxon>
        <taxon>Leotiomycetes</taxon>
        <taxon>Helotiales</taxon>
        <taxon>Amorphothecaceae</taxon>
        <taxon>Amorphotheca</taxon>
    </lineage>
</organism>
<dbReference type="InterPro" id="IPR017907">
    <property type="entry name" value="Znf_RING_CS"/>
</dbReference>
<dbReference type="FunCoup" id="A0A2T3BE20">
    <property type="interactions" value="580"/>
</dbReference>
<feature type="region of interest" description="Disordered" evidence="7">
    <location>
        <begin position="356"/>
        <end position="386"/>
    </location>
</feature>
<feature type="domain" description="RING-type" evidence="8">
    <location>
        <begin position="185"/>
        <end position="235"/>
    </location>
</feature>
<feature type="region of interest" description="Disordered" evidence="7">
    <location>
        <begin position="1"/>
        <end position="94"/>
    </location>
</feature>
<keyword evidence="2" id="KW-0963">Cytoplasm</keyword>
<evidence type="ECO:0000256" key="3">
    <source>
        <dbReference type="ARBA" id="ARBA00022723"/>
    </source>
</evidence>
<dbReference type="CDD" id="cd16536">
    <property type="entry name" value="RING-HC_RNF10"/>
    <property type="match status" value="1"/>
</dbReference>
<dbReference type="PROSITE" id="PS50089">
    <property type="entry name" value="ZF_RING_2"/>
    <property type="match status" value="1"/>
</dbReference>
<dbReference type="PANTHER" id="PTHR12983">
    <property type="entry name" value="RING FINGER 10 FAMILY MEMBER"/>
    <property type="match status" value="1"/>
</dbReference>
<name>A0A2T3BE20_AMORE</name>
<sequence>MTSAPPNASSSGGKSLNISSTHLPFPQHQAQVISPSFESTSRRSGSHSNPIHASPRNNQSSRKQHKNSRKPRLADEDAMAESGAMRNANSRRGQTSITHLMNFTLPPRPQDTRNTMGRGTRRGNIYGIGSGHHSIDKARYIHANYRFIVKPNGNYKQQAVDANQHLDWNDVLQILASAVSQEASCPICLSHPVAPRMAKCGHIFCLPCLIRYMHSSDDSNPMPEKKARWKKCPICWDTVYISETRPVRWYTGQEGPQPREGDDVVLRLVMREPGSTLALPRDGAEALGNSEDVPWYFAAEVTDYARIMKGSEEYMVQQFDAEIEDLRRQENEDELMFGEEPEWTRKAVNAVMEAKERMKGIGDPPIPKQPTEKKPKKQPIQFNPTNDEAPAMYFVHHASKSGLDLSSNGVDASSTPEAELSTQSSREQIPPDPSHETSQKPGQKPDQKPVPSHPRSKNLHPSLNEAHPPEAPYFFYQALLHYYLAPLDIRILKTAFGSFASFPSTLLPRVERVSTGHIMDDDLRKRTKYLAHLPHGCEVGFLECNWTDVVPPEVLDQFKEEIERRRKRNRDKDIREEKDRLRAEKAEDDARWANARRKRPSIVQETFSSEDFHPLASSSLDAGNGSPPWPTRQGSSFASLASPSTSPSAPRTVWGTTLIAPSSPETHSQQPEPSGDDGWLSSWEQELMAENELIAQVQASSLNGEGSDSTRPGGGGKKKKAKKITLMSTTARRAA</sequence>
<proteinExistence type="predicted"/>
<feature type="region of interest" description="Disordered" evidence="7">
    <location>
        <begin position="696"/>
        <end position="735"/>
    </location>
</feature>
<evidence type="ECO:0000259" key="8">
    <source>
        <dbReference type="PROSITE" id="PS50089"/>
    </source>
</evidence>
<dbReference type="InterPro" id="IPR039739">
    <property type="entry name" value="MAG2/RNF10"/>
</dbReference>
<dbReference type="SMART" id="SM00184">
    <property type="entry name" value="RING"/>
    <property type="match status" value="1"/>
</dbReference>
<feature type="compositionally biased region" description="Low complexity" evidence="7">
    <location>
        <begin position="9"/>
        <end position="20"/>
    </location>
</feature>
<dbReference type="GO" id="GO:0005737">
    <property type="term" value="C:cytoplasm"/>
    <property type="evidence" value="ECO:0007669"/>
    <property type="project" value="UniProtKB-SubCell"/>
</dbReference>
<dbReference type="PANTHER" id="PTHR12983:SF9">
    <property type="entry name" value="E3 UBIQUITIN-PROTEIN LIGASE RNF10"/>
    <property type="match status" value="1"/>
</dbReference>
<dbReference type="Proteomes" id="UP000241818">
    <property type="component" value="Unassembled WGS sequence"/>
</dbReference>
<evidence type="ECO:0000256" key="4">
    <source>
        <dbReference type="ARBA" id="ARBA00022771"/>
    </source>
</evidence>
<dbReference type="GO" id="GO:0045944">
    <property type="term" value="P:positive regulation of transcription by RNA polymerase II"/>
    <property type="evidence" value="ECO:0007669"/>
    <property type="project" value="TreeGrafter"/>
</dbReference>
<evidence type="ECO:0000313" key="9">
    <source>
        <dbReference type="EMBL" id="PSS27651.1"/>
    </source>
</evidence>
<feature type="region of interest" description="Disordered" evidence="7">
    <location>
        <begin position="404"/>
        <end position="466"/>
    </location>
</feature>
<keyword evidence="5" id="KW-0862">Zinc</keyword>
<dbReference type="SUPFAM" id="SSF57850">
    <property type="entry name" value="RING/U-box"/>
    <property type="match status" value="1"/>
</dbReference>
<feature type="compositionally biased region" description="Low complexity" evidence="7">
    <location>
        <begin position="635"/>
        <end position="650"/>
    </location>
</feature>